<sequence length="144" mass="15438">MSALRLRSLPALRAHRPSPVARSVALRSMATRHGNDPEVLQKEKARNLRGEQDSSAPHKEHAPGWNEHLASDAEANVKADQAGPSGKPGKELQDATVGHIDKHHHKADGKAGHRTHDAPGPSPTDSEAHVKADRGEASFYGNTP</sequence>
<keyword evidence="3" id="KW-1185">Reference proteome</keyword>
<comment type="caution">
    <text evidence="2">The sequence shown here is derived from an EMBL/GenBank/DDBJ whole genome shotgun (WGS) entry which is preliminary data.</text>
</comment>
<proteinExistence type="predicted"/>
<dbReference type="EMBL" id="AWGJ01000001">
    <property type="protein sequence ID" value="ODN84686.1"/>
    <property type="molecule type" value="Genomic_DNA"/>
</dbReference>
<protein>
    <submittedName>
        <fullName evidence="2">Uncharacterized protein</fullName>
    </submittedName>
</protein>
<dbReference type="RefSeq" id="XP_018998489.1">
    <property type="nucleotide sequence ID" value="XM_019133784.1"/>
</dbReference>
<feature type="compositionally biased region" description="Basic and acidic residues" evidence="1">
    <location>
        <begin position="126"/>
        <end position="136"/>
    </location>
</feature>
<dbReference type="Proteomes" id="UP000094065">
    <property type="component" value="Unassembled WGS sequence"/>
</dbReference>
<evidence type="ECO:0000313" key="3">
    <source>
        <dbReference type="Proteomes" id="UP000094065"/>
    </source>
</evidence>
<feature type="region of interest" description="Disordered" evidence="1">
    <location>
        <begin position="1"/>
        <end position="144"/>
    </location>
</feature>
<name>A0A1E3IA03_9TREE</name>
<organism evidence="2 3">
    <name type="scientific">Cryptococcus amylolentus CBS 6039</name>
    <dbReference type="NCBI Taxonomy" id="1295533"/>
    <lineage>
        <taxon>Eukaryota</taxon>
        <taxon>Fungi</taxon>
        <taxon>Dikarya</taxon>
        <taxon>Basidiomycota</taxon>
        <taxon>Agaricomycotina</taxon>
        <taxon>Tremellomycetes</taxon>
        <taxon>Tremellales</taxon>
        <taxon>Cryptococcaceae</taxon>
        <taxon>Cryptococcus</taxon>
    </lineage>
</organism>
<dbReference type="OrthoDB" id="529205at2759"/>
<dbReference type="GeneID" id="30151890"/>
<evidence type="ECO:0000256" key="1">
    <source>
        <dbReference type="SAM" id="MobiDB-lite"/>
    </source>
</evidence>
<feature type="compositionally biased region" description="Basic and acidic residues" evidence="1">
    <location>
        <begin position="33"/>
        <end position="62"/>
    </location>
</feature>
<accession>A0A1E3IA03</accession>
<feature type="compositionally biased region" description="Basic and acidic residues" evidence="1">
    <location>
        <begin position="108"/>
        <end position="117"/>
    </location>
</feature>
<evidence type="ECO:0000313" key="2">
    <source>
        <dbReference type="EMBL" id="ODN84686.1"/>
    </source>
</evidence>
<feature type="compositionally biased region" description="Low complexity" evidence="1">
    <location>
        <begin position="1"/>
        <end position="12"/>
    </location>
</feature>
<reference evidence="2 3" key="1">
    <citation type="submission" date="2016-06" db="EMBL/GenBank/DDBJ databases">
        <title>Evolution of pathogenesis and genome organization in the Tremellales.</title>
        <authorList>
            <person name="Cuomo C."/>
            <person name="Litvintseva A."/>
            <person name="Heitman J."/>
            <person name="Chen Y."/>
            <person name="Sun S."/>
            <person name="Springer D."/>
            <person name="Dromer F."/>
            <person name="Young S."/>
            <person name="Zeng Q."/>
            <person name="Chapman S."/>
            <person name="Gujja S."/>
            <person name="Saif S."/>
            <person name="Birren B."/>
        </authorList>
    </citation>
    <scope>NUCLEOTIDE SEQUENCE [LARGE SCALE GENOMIC DNA]</scope>
    <source>
        <strain evidence="2 3">CBS 6039</strain>
    </source>
</reference>
<dbReference type="AlphaFoldDB" id="A0A1E3IA03"/>
<gene>
    <name evidence="2" type="ORF">L202_00581</name>
</gene>